<keyword evidence="2" id="KW-0808">Transferase</keyword>
<dbReference type="EMBL" id="RBAL01000002">
    <property type="protein sequence ID" value="RKN45828.1"/>
    <property type="molecule type" value="Genomic_DNA"/>
</dbReference>
<dbReference type="AlphaFoldDB" id="A0A3A9ZC29"/>
<dbReference type="Pfam" id="PF08241">
    <property type="entry name" value="Methyltransf_11"/>
    <property type="match status" value="1"/>
</dbReference>
<evidence type="ECO:0000259" key="1">
    <source>
        <dbReference type="Pfam" id="PF08241"/>
    </source>
</evidence>
<accession>A0A3A9ZC29</accession>
<sequence>MNEVLGTRRPDQVAPMGEVAEAGRAYKSELLAGLELAPGQTALDVGCGPGTDLPALLAGVGADGRVIGVDREPGMLEAARRLTAGDPRVTLREGDAHALPVADGEVDRARVDRVLMHVADPPRVLAELRRVGRPGAVIGLAEPDWDTLVVDSDDLDTARAFTRFTATVAVRNATIGRRLPRLAEEAGFRVESVTTTTPVLREVTAADRLLGLGRNTLRAIEQGLLDERRGRDWFASLSERPFLAAVTIFTVVAHLPA</sequence>
<proteinExistence type="predicted"/>
<dbReference type="CDD" id="cd02440">
    <property type="entry name" value="AdoMet_MTases"/>
    <property type="match status" value="1"/>
</dbReference>
<dbReference type="InterPro" id="IPR013216">
    <property type="entry name" value="Methyltransf_11"/>
</dbReference>
<dbReference type="SUPFAM" id="SSF53335">
    <property type="entry name" value="S-adenosyl-L-methionine-dependent methyltransferases"/>
    <property type="match status" value="1"/>
</dbReference>
<keyword evidence="2" id="KW-0489">Methyltransferase</keyword>
<dbReference type="OrthoDB" id="3636702at2"/>
<dbReference type="PANTHER" id="PTHR42912:SF93">
    <property type="entry name" value="N6-ADENOSINE-METHYLTRANSFERASE TMT1A"/>
    <property type="match status" value="1"/>
</dbReference>
<evidence type="ECO:0000313" key="3">
    <source>
        <dbReference type="Proteomes" id="UP000272474"/>
    </source>
</evidence>
<organism evidence="2 3">
    <name type="scientific">Streptomyces hoynatensis</name>
    <dbReference type="NCBI Taxonomy" id="1141874"/>
    <lineage>
        <taxon>Bacteria</taxon>
        <taxon>Bacillati</taxon>
        <taxon>Actinomycetota</taxon>
        <taxon>Actinomycetes</taxon>
        <taxon>Kitasatosporales</taxon>
        <taxon>Streptomycetaceae</taxon>
        <taxon>Streptomyces</taxon>
    </lineage>
</organism>
<dbReference type="PANTHER" id="PTHR42912">
    <property type="entry name" value="METHYLTRANSFERASE"/>
    <property type="match status" value="1"/>
</dbReference>
<dbReference type="RefSeq" id="WP_120675919.1">
    <property type="nucleotide sequence ID" value="NZ_RBAL01000002.1"/>
</dbReference>
<dbReference type="InterPro" id="IPR029063">
    <property type="entry name" value="SAM-dependent_MTases_sf"/>
</dbReference>
<comment type="caution">
    <text evidence="2">The sequence shown here is derived from an EMBL/GenBank/DDBJ whole genome shotgun (WGS) entry which is preliminary data.</text>
</comment>
<feature type="domain" description="Methyltransferase type 11" evidence="1">
    <location>
        <begin position="43"/>
        <end position="137"/>
    </location>
</feature>
<dbReference type="InterPro" id="IPR050508">
    <property type="entry name" value="Methyltransf_Superfamily"/>
</dbReference>
<keyword evidence="3" id="KW-1185">Reference proteome</keyword>
<gene>
    <name evidence="2" type="ORF">D7294_05120</name>
</gene>
<dbReference type="GO" id="GO:0008757">
    <property type="term" value="F:S-adenosylmethionine-dependent methyltransferase activity"/>
    <property type="evidence" value="ECO:0007669"/>
    <property type="project" value="InterPro"/>
</dbReference>
<protein>
    <submittedName>
        <fullName evidence="2">Methyltransferase domain-containing protein</fullName>
    </submittedName>
</protein>
<dbReference type="Proteomes" id="UP000272474">
    <property type="component" value="Unassembled WGS sequence"/>
</dbReference>
<dbReference type="GO" id="GO:0032259">
    <property type="term" value="P:methylation"/>
    <property type="evidence" value="ECO:0007669"/>
    <property type="project" value="UniProtKB-KW"/>
</dbReference>
<name>A0A3A9ZC29_9ACTN</name>
<dbReference type="Gene3D" id="3.40.50.150">
    <property type="entry name" value="Vaccinia Virus protein VP39"/>
    <property type="match status" value="1"/>
</dbReference>
<evidence type="ECO:0000313" key="2">
    <source>
        <dbReference type="EMBL" id="RKN45828.1"/>
    </source>
</evidence>
<reference evidence="2 3" key="1">
    <citation type="journal article" date="2014" name="Int. J. Syst. Evol. Microbiol.">
        <title>Streptomyces hoynatensis sp. nov., isolated from deep marine sediment.</title>
        <authorList>
            <person name="Veyisoglu A."/>
            <person name="Sahin N."/>
        </authorList>
    </citation>
    <scope>NUCLEOTIDE SEQUENCE [LARGE SCALE GENOMIC DNA]</scope>
    <source>
        <strain evidence="2 3">KCTC 29097</strain>
    </source>
</reference>